<keyword evidence="1" id="KW-0732">Signal</keyword>
<proteinExistence type="predicted"/>
<dbReference type="EMBL" id="UGHR01000001">
    <property type="protein sequence ID" value="STQ89347.1"/>
    <property type="molecule type" value="Genomic_DNA"/>
</dbReference>
<dbReference type="AlphaFoldDB" id="A0A377Q3F8"/>
<accession>A0A377Q3F8</accession>
<feature type="signal peptide" evidence="1">
    <location>
        <begin position="1"/>
        <end position="19"/>
    </location>
</feature>
<gene>
    <name evidence="3" type="ORF">EV682_101346</name>
    <name evidence="2" type="ORF">NCTC11159_00364</name>
</gene>
<feature type="chain" id="PRO_5016847105" description="Lipoprotein" evidence="1">
    <location>
        <begin position="20"/>
        <end position="184"/>
    </location>
</feature>
<dbReference type="RefSeq" id="WP_115225800.1">
    <property type="nucleotide sequence ID" value="NZ_CAWOLO010000001.1"/>
</dbReference>
<evidence type="ECO:0000313" key="2">
    <source>
        <dbReference type="EMBL" id="STQ89347.1"/>
    </source>
</evidence>
<dbReference type="OrthoDB" id="8586610at2"/>
<evidence type="ECO:0008006" key="6">
    <source>
        <dbReference type="Google" id="ProtNLM"/>
    </source>
</evidence>
<dbReference type="Proteomes" id="UP000255108">
    <property type="component" value="Unassembled WGS sequence"/>
</dbReference>
<dbReference type="Proteomes" id="UP000295794">
    <property type="component" value="Unassembled WGS sequence"/>
</dbReference>
<organism evidence="2 4">
    <name type="scientific">Iodobacter fluviatilis</name>
    <dbReference type="NCBI Taxonomy" id="537"/>
    <lineage>
        <taxon>Bacteria</taxon>
        <taxon>Pseudomonadati</taxon>
        <taxon>Pseudomonadota</taxon>
        <taxon>Betaproteobacteria</taxon>
        <taxon>Neisseriales</taxon>
        <taxon>Chitinibacteraceae</taxon>
        <taxon>Iodobacter</taxon>
    </lineage>
</organism>
<keyword evidence="5" id="KW-1185">Reference proteome</keyword>
<protein>
    <recommendedName>
        <fullName evidence="6">Lipoprotein</fullName>
    </recommendedName>
</protein>
<dbReference type="PROSITE" id="PS51257">
    <property type="entry name" value="PROKAR_LIPOPROTEIN"/>
    <property type="match status" value="1"/>
</dbReference>
<dbReference type="EMBL" id="SMBT01000001">
    <property type="protein sequence ID" value="TCU90320.1"/>
    <property type="molecule type" value="Genomic_DNA"/>
</dbReference>
<evidence type="ECO:0000313" key="4">
    <source>
        <dbReference type="Proteomes" id="UP000255108"/>
    </source>
</evidence>
<evidence type="ECO:0000313" key="3">
    <source>
        <dbReference type="EMBL" id="TCU90320.1"/>
    </source>
</evidence>
<name>A0A377Q3F8_9NEIS</name>
<evidence type="ECO:0000256" key="1">
    <source>
        <dbReference type="SAM" id="SignalP"/>
    </source>
</evidence>
<sequence>MFKSFILSSVLFLSACATAPVAVLQGKLSPPADQGYVVVALTLNSFDQDGANAWLRLEGPNGRSDLNASILHDTIAAPNKNAIGKLHLLSLAPGQYTVQQAVGDWSYTAAGWPQQRRDQMPIGQRFEVKAGEVTYLGEVHLALSFQSSLKMSDQHERDFYALGQQYGITDTSNIKTHLLSTPAQ</sequence>
<reference evidence="2 4" key="1">
    <citation type="submission" date="2018-06" db="EMBL/GenBank/DDBJ databases">
        <authorList>
            <consortium name="Pathogen Informatics"/>
            <person name="Doyle S."/>
        </authorList>
    </citation>
    <scope>NUCLEOTIDE SEQUENCE [LARGE SCALE GENOMIC DNA]</scope>
    <source>
        <strain evidence="2 4">NCTC11159</strain>
    </source>
</reference>
<reference evidence="3 5" key="2">
    <citation type="submission" date="2019-03" db="EMBL/GenBank/DDBJ databases">
        <title>Genomic Encyclopedia of Type Strains, Phase IV (KMG-IV): sequencing the most valuable type-strain genomes for metagenomic binning, comparative biology and taxonomic classification.</title>
        <authorList>
            <person name="Goeker M."/>
        </authorList>
    </citation>
    <scope>NUCLEOTIDE SEQUENCE [LARGE SCALE GENOMIC DNA]</scope>
    <source>
        <strain evidence="3 5">DSM 3764</strain>
    </source>
</reference>
<evidence type="ECO:0000313" key="5">
    <source>
        <dbReference type="Proteomes" id="UP000295794"/>
    </source>
</evidence>